<evidence type="ECO:0000256" key="21">
    <source>
        <dbReference type="SAM" id="MobiDB-lite"/>
    </source>
</evidence>
<evidence type="ECO:0000256" key="12">
    <source>
        <dbReference type="ARBA" id="ARBA00022801"/>
    </source>
</evidence>
<evidence type="ECO:0000256" key="8">
    <source>
        <dbReference type="ARBA" id="ARBA00022619"/>
    </source>
</evidence>
<evidence type="ECO:0000256" key="15">
    <source>
        <dbReference type="ARBA" id="ARBA00022946"/>
    </source>
</evidence>
<keyword evidence="12" id="KW-0378">Hydrolase</keyword>
<dbReference type="InterPro" id="IPR032677">
    <property type="entry name" value="GTP_cyclohydro_II"/>
</dbReference>
<evidence type="ECO:0000256" key="20">
    <source>
        <dbReference type="ARBA" id="ARBA00049295"/>
    </source>
</evidence>
<dbReference type="Gene3D" id="3.40.50.10990">
    <property type="entry name" value="GTP cyclohydrolase II"/>
    <property type="match status" value="1"/>
</dbReference>
<dbReference type="NCBIfam" id="TIGR00505">
    <property type="entry name" value="ribA"/>
    <property type="match status" value="1"/>
</dbReference>
<evidence type="ECO:0000256" key="4">
    <source>
        <dbReference type="ARBA" id="ARBA00004904"/>
    </source>
</evidence>
<evidence type="ECO:0000256" key="5">
    <source>
        <dbReference type="ARBA" id="ARBA00005520"/>
    </source>
</evidence>
<comment type="pathway">
    <text evidence="4">Cofactor biosynthesis; riboflavin biosynthesis; 2-hydroxy-3-oxobutyl phosphate from D-ribulose 5-phosphate: step 1/1.</text>
</comment>
<evidence type="ECO:0000313" key="26">
    <source>
        <dbReference type="Proteomes" id="UP000823749"/>
    </source>
</evidence>
<evidence type="ECO:0008006" key="27">
    <source>
        <dbReference type="Google" id="ProtNLM"/>
    </source>
</evidence>
<dbReference type="EMBL" id="JACTNZ010000010">
    <property type="protein sequence ID" value="KAG5529522.1"/>
    <property type="molecule type" value="Genomic_DNA"/>
</dbReference>
<evidence type="ECO:0000256" key="17">
    <source>
        <dbReference type="ARBA" id="ARBA00023211"/>
    </source>
</evidence>
<evidence type="ECO:0000256" key="14">
    <source>
        <dbReference type="ARBA" id="ARBA00022842"/>
    </source>
</evidence>
<organism evidence="25 26">
    <name type="scientific">Rhododendron griersonianum</name>
    <dbReference type="NCBI Taxonomy" id="479676"/>
    <lineage>
        <taxon>Eukaryota</taxon>
        <taxon>Viridiplantae</taxon>
        <taxon>Streptophyta</taxon>
        <taxon>Embryophyta</taxon>
        <taxon>Tracheophyta</taxon>
        <taxon>Spermatophyta</taxon>
        <taxon>Magnoliopsida</taxon>
        <taxon>eudicotyledons</taxon>
        <taxon>Gunneridae</taxon>
        <taxon>Pentapetalae</taxon>
        <taxon>asterids</taxon>
        <taxon>Ericales</taxon>
        <taxon>Ericaceae</taxon>
        <taxon>Ericoideae</taxon>
        <taxon>Rhodoreae</taxon>
        <taxon>Rhododendron</taxon>
    </lineage>
</organism>
<dbReference type="Pfam" id="PF10551">
    <property type="entry name" value="MULE"/>
    <property type="match status" value="1"/>
</dbReference>
<keyword evidence="14" id="KW-0460">Magnesium</keyword>
<evidence type="ECO:0000256" key="2">
    <source>
        <dbReference type="ARBA" id="ARBA00004229"/>
    </source>
</evidence>
<keyword evidence="7" id="KW-0150">Chloroplast</keyword>
<feature type="region of interest" description="Disordered" evidence="21">
    <location>
        <begin position="1369"/>
        <end position="1389"/>
    </location>
</feature>
<dbReference type="InterPro" id="IPR018289">
    <property type="entry name" value="MULE_transposase_dom"/>
</dbReference>
<keyword evidence="22" id="KW-0472">Membrane</keyword>
<dbReference type="FunFam" id="3.90.870.10:FF:000005">
    <property type="entry name" value="Bifunctional riboflavin biosynthesis protein RIBA 1 chloroplastic"/>
    <property type="match status" value="1"/>
</dbReference>
<dbReference type="Proteomes" id="UP000823749">
    <property type="component" value="Chromosome 10"/>
</dbReference>
<feature type="domain" description="GTP cyclohydrolase II" evidence="23">
    <location>
        <begin position="1130"/>
        <end position="1334"/>
    </location>
</feature>
<feature type="transmembrane region" description="Helical" evidence="22">
    <location>
        <begin position="722"/>
        <end position="749"/>
    </location>
</feature>
<dbReference type="GO" id="GO:0009231">
    <property type="term" value="P:riboflavin biosynthetic process"/>
    <property type="evidence" value="ECO:0007669"/>
    <property type="project" value="UniProtKB-KW"/>
</dbReference>
<keyword evidence="11" id="KW-0547">Nucleotide-binding</keyword>
<sequence length="1389" mass="154926">MEGENQAIGGFQASMGLTDEDFSELTDIINLTATKNIEEMSEFYKSFRSNNDSGSVEEQMPIVENGESRELPSLLLENFSTREELLDRVRNVALKEGYVTTIKKSKPGYYVIIGCDRGGKYRGTSVPLNERKKISGSRLINCPFELWGKKKGVECWKVEIKNASHNHEPSSDMSGHPYCRRFSNEEVLSIKRMTMAGIPPREILTSLRLSNPNCKAIARTVYNAKATITKEVLAGRTMIQALFDELGQGDFTFDIKRDGNGHLTHLFFAHPSSIALTKGYPYVFVMDCTYKTNKYKMPLLDIVGVSSFNGSFYSCFAFMQKEEEGDYVWALERFSKILGHDQQPSVIVSDRELALMNAIKVVFPGTANILCVWHIEKNVLSKCKSQFERGEDWETFLLAWTNLIESPDESSFDEAWHLLEVEYKEKEYILNYIKNTWLPFKERFVHAWTGKHLHFGNRVTSRAEGAHGMLKKYLTVSTGNFHEVREKICLAIENQYNEIKAKIASEKLRVTHKFQIPILKELVSHVSNFALGELFKQNELATSSILGPCRGHFSKTMGLPCAHMMTNKKGESLLLSDIHPQWRIDTRSFTNVDGGVDGNGSEIERLLKNFLDKYKCMPLVEREDCLKQVAQLIDSPIPLTLEPSIQPHKGRPSGSKKRKGDGSTTRDPSAFEIAEKTRKCSICHHVGHNSRTCPHKDENTRRSPHSVLANQHVNLNMLETQFFWSVFLGMSYAVLWELVFVFGVTFVFFGVMSAAVFFEVEFWVWFCSGILVSIGKARPMESGILTIVIRVMASNGLNLHCSSFALPRSRGHYGFHCLNPFMTKGNMLGLISSPSNKLCLSFKVDVKARAVQISGEGNFLSYSSNKAVSGLGNDDKQANQPNGTEIQHDAVAFATLSAEIIPTSMGFHSDDDEFDLDRPTEGFSSIPEAIEDIRQGKFVIVVDDEDRENEGDLIMAASLVTPEAMAFIVKHGTGIVCVSMKGEDLERLQLPLMVSQKENDEKLCTAFTVSVDAKYGTTTGVSARDRATTILALASRESKPEDFNRPGHIFPLKYREGGVLKRAGHTEASVDLAVLGGLEPVAVLCEIVDDDGSMARLPKLRQFAQAENLKIISIADLIRYRRKRDKLVEKAADAPIPTMWGPFKSYCYRSLLDGIEHIAMVKVISYLRTLGFTPESCTILCSSRSSVIVTGCDGVYWFEQGEIGDGRDILVRVHSECLTGDVFGSARCDCGNQLALAMQQIEAAGTGVLVYLRGHEGRGIGLGHKLRAYNLQDDGRDTVEANEELGLPVDSREYGIGAQILRDIGVRTMKLMTNNPAKYVGLKGYGLAIAGRVPLVTPITRDNRRYLETKREKMGHIYGLDNIGNVNGTNLHDNHRASGSGPSDGVSEK</sequence>
<dbReference type="HAMAP" id="MF_01283">
    <property type="entry name" value="RibBA"/>
    <property type="match status" value="1"/>
</dbReference>
<keyword evidence="10" id="KW-0479">Metal-binding</keyword>
<dbReference type="GO" id="GO:0009507">
    <property type="term" value="C:chloroplast"/>
    <property type="evidence" value="ECO:0007669"/>
    <property type="project" value="UniProtKB-SubCell"/>
</dbReference>
<dbReference type="PANTHER" id="PTHR21327">
    <property type="entry name" value="GTP CYCLOHYDROLASE II-RELATED"/>
    <property type="match status" value="1"/>
</dbReference>
<dbReference type="FunFam" id="3.40.50.10990:FF:000001">
    <property type="entry name" value="Riboflavin biosynthesis protein RibBA"/>
    <property type="match status" value="1"/>
</dbReference>
<dbReference type="PANTHER" id="PTHR21327:SF18">
    <property type="entry name" value="3,4-DIHYDROXY-2-BUTANONE 4-PHOSPHATE SYNTHASE"/>
    <property type="match status" value="1"/>
</dbReference>
<keyword evidence="16" id="KW-0342">GTP-binding</keyword>
<dbReference type="Pfam" id="PF00925">
    <property type="entry name" value="GTP_cyclohydro2"/>
    <property type="match status" value="1"/>
</dbReference>
<feature type="region of interest" description="Disordered" evidence="21">
    <location>
        <begin position="640"/>
        <end position="668"/>
    </location>
</feature>
<dbReference type="NCBIfam" id="TIGR00506">
    <property type="entry name" value="ribB"/>
    <property type="match status" value="1"/>
</dbReference>
<keyword evidence="9" id="KW-0934">Plastid</keyword>
<evidence type="ECO:0000256" key="18">
    <source>
        <dbReference type="ARBA" id="ARBA00023239"/>
    </source>
</evidence>
<feature type="compositionally biased region" description="Basic residues" evidence="21">
    <location>
        <begin position="648"/>
        <end position="659"/>
    </location>
</feature>
<evidence type="ECO:0000256" key="11">
    <source>
        <dbReference type="ARBA" id="ARBA00022741"/>
    </source>
</evidence>
<feature type="transmembrane region" description="Helical" evidence="22">
    <location>
        <begin position="756"/>
        <end position="775"/>
    </location>
</feature>
<evidence type="ECO:0000256" key="16">
    <source>
        <dbReference type="ARBA" id="ARBA00023134"/>
    </source>
</evidence>
<keyword evidence="8" id="KW-0686">Riboflavin biosynthesis</keyword>
<dbReference type="Pfam" id="PF00926">
    <property type="entry name" value="DHBP_synthase"/>
    <property type="match status" value="1"/>
</dbReference>
<reference evidence="25" key="1">
    <citation type="submission" date="2020-08" db="EMBL/GenBank/DDBJ databases">
        <title>Plant Genome Project.</title>
        <authorList>
            <person name="Zhang R.-G."/>
        </authorList>
    </citation>
    <scope>NUCLEOTIDE SEQUENCE</scope>
    <source>
        <strain evidence="25">WSP0</strain>
        <tissue evidence="25">Leaf</tissue>
    </source>
</reference>
<comment type="catalytic activity">
    <reaction evidence="20">
        <text>GTP + 4 H2O = 2,5-diamino-6-hydroxy-4-(5-phosphoribosylamino)-pyrimidine + formate + 2 phosphate + 3 H(+)</text>
        <dbReference type="Rhea" id="RHEA:23704"/>
        <dbReference type="ChEBI" id="CHEBI:15377"/>
        <dbReference type="ChEBI" id="CHEBI:15378"/>
        <dbReference type="ChEBI" id="CHEBI:15740"/>
        <dbReference type="ChEBI" id="CHEBI:37565"/>
        <dbReference type="ChEBI" id="CHEBI:43474"/>
        <dbReference type="ChEBI" id="CHEBI:58614"/>
        <dbReference type="EC" id="3.5.4.25"/>
    </reaction>
</comment>
<dbReference type="GO" id="GO:0008686">
    <property type="term" value="F:3,4-dihydroxy-2-butanone-4-phosphate synthase activity"/>
    <property type="evidence" value="ECO:0007669"/>
    <property type="project" value="InterPro"/>
</dbReference>
<dbReference type="InterPro" id="IPR000926">
    <property type="entry name" value="RibA"/>
</dbReference>
<dbReference type="GO" id="GO:0005525">
    <property type="term" value="F:GTP binding"/>
    <property type="evidence" value="ECO:0007669"/>
    <property type="project" value="UniProtKB-KW"/>
</dbReference>
<dbReference type="InterPro" id="IPR017945">
    <property type="entry name" value="DHBP_synth_RibB-like_a/b_dom"/>
</dbReference>
<dbReference type="SUPFAM" id="SSF55821">
    <property type="entry name" value="YrdC/RibB"/>
    <property type="match status" value="1"/>
</dbReference>
<evidence type="ECO:0000256" key="9">
    <source>
        <dbReference type="ARBA" id="ARBA00022640"/>
    </source>
</evidence>
<feature type="domain" description="MULE transposase" evidence="24">
    <location>
        <begin position="283"/>
        <end position="378"/>
    </location>
</feature>
<keyword evidence="26" id="KW-1185">Reference proteome</keyword>
<evidence type="ECO:0000259" key="24">
    <source>
        <dbReference type="Pfam" id="PF10551"/>
    </source>
</evidence>
<comment type="cofactor">
    <cofactor evidence="1">
        <name>Zn(2+)</name>
        <dbReference type="ChEBI" id="CHEBI:29105"/>
    </cofactor>
</comment>
<dbReference type="Gene3D" id="3.90.870.10">
    <property type="entry name" value="DHBP synthase"/>
    <property type="match status" value="1"/>
</dbReference>
<name>A0AAV6IM22_9ERIC</name>
<evidence type="ECO:0000256" key="22">
    <source>
        <dbReference type="SAM" id="Phobius"/>
    </source>
</evidence>
<evidence type="ECO:0000256" key="7">
    <source>
        <dbReference type="ARBA" id="ARBA00022528"/>
    </source>
</evidence>
<dbReference type="GO" id="GO:0046872">
    <property type="term" value="F:metal ion binding"/>
    <property type="evidence" value="ECO:0007669"/>
    <property type="project" value="UniProtKB-KW"/>
</dbReference>
<comment type="pathway">
    <text evidence="3">Cofactor biosynthesis; riboflavin biosynthesis; 5-amino-6-(D-ribitylamino)uracil from GTP: step 1/4.</text>
</comment>
<keyword evidence="22" id="KW-0812">Transmembrane</keyword>
<evidence type="ECO:0000256" key="1">
    <source>
        <dbReference type="ARBA" id="ARBA00001947"/>
    </source>
</evidence>
<dbReference type="NCBIfam" id="NF001591">
    <property type="entry name" value="PRK00393.1"/>
    <property type="match status" value="1"/>
</dbReference>
<dbReference type="SUPFAM" id="SSF142695">
    <property type="entry name" value="RibA-like"/>
    <property type="match status" value="2"/>
</dbReference>
<dbReference type="CDD" id="cd00641">
    <property type="entry name" value="GTP_cyclohydro2"/>
    <property type="match status" value="1"/>
</dbReference>
<evidence type="ECO:0000256" key="3">
    <source>
        <dbReference type="ARBA" id="ARBA00004853"/>
    </source>
</evidence>
<evidence type="ECO:0000256" key="6">
    <source>
        <dbReference type="ARBA" id="ARBA00008976"/>
    </source>
</evidence>
<evidence type="ECO:0000313" key="25">
    <source>
        <dbReference type="EMBL" id="KAG5529522.1"/>
    </source>
</evidence>
<dbReference type="HAMAP" id="MF_00179">
    <property type="entry name" value="RibA"/>
    <property type="match status" value="1"/>
</dbReference>
<dbReference type="InterPro" id="IPR016299">
    <property type="entry name" value="Riboflavin_synth_RibBA"/>
</dbReference>
<keyword evidence="17" id="KW-0464">Manganese</keyword>
<comment type="similarity">
    <text evidence="6">In the C-terminal section; belongs to the GTP cyclohydrolase II family.</text>
</comment>
<accession>A0AAV6IM22</accession>
<dbReference type="GO" id="GO:0003935">
    <property type="term" value="F:GTP cyclohydrolase II activity"/>
    <property type="evidence" value="ECO:0007669"/>
    <property type="project" value="UniProtKB-EC"/>
</dbReference>
<gene>
    <name evidence="25" type="ORF">RHGRI_030051</name>
</gene>
<keyword evidence="15" id="KW-0809">Transit peptide</keyword>
<dbReference type="InterPro" id="IPR000422">
    <property type="entry name" value="DHBP_synthase_RibB"/>
</dbReference>
<evidence type="ECO:0000256" key="19">
    <source>
        <dbReference type="ARBA" id="ARBA00023268"/>
    </source>
</evidence>
<keyword evidence="22" id="KW-1133">Transmembrane helix</keyword>
<evidence type="ECO:0000259" key="23">
    <source>
        <dbReference type="Pfam" id="PF00925"/>
    </source>
</evidence>
<evidence type="ECO:0000256" key="10">
    <source>
        <dbReference type="ARBA" id="ARBA00022723"/>
    </source>
</evidence>
<comment type="caution">
    <text evidence="25">The sequence shown here is derived from an EMBL/GenBank/DDBJ whole genome shotgun (WGS) entry which is preliminary data.</text>
</comment>
<keyword evidence="13" id="KW-0862">Zinc</keyword>
<dbReference type="HAMAP" id="MF_00180">
    <property type="entry name" value="RibB"/>
    <property type="match status" value="1"/>
</dbReference>
<dbReference type="InterPro" id="IPR036144">
    <property type="entry name" value="RibA-like_sf"/>
</dbReference>
<evidence type="ECO:0000256" key="13">
    <source>
        <dbReference type="ARBA" id="ARBA00022833"/>
    </source>
</evidence>
<protein>
    <recommendedName>
        <fullName evidence="27">GTP cyclohydrolase II</fullName>
    </recommendedName>
</protein>
<comment type="similarity">
    <text evidence="5">In the N-terminal section; belongs to the DHBP synthase family.</text>
</comment>
<keyword evidence="19" id="KW-0511">Multifunctional enzyme</keyword>
<keyword evidence="18" id="KW-0456">Lyase</keyword>
<comment type="subcellular location">
    <subcellularLocation>
        <location evidence="2">Plastid</location>
        <location evidence="2">Chloroplast</location>
    </subcellularLocation>
</comment>
<proteinExistence type="inferred from homology"/>